<dbReference type="Pfam" id="PF04398">
    <property type="entry name" value="DUF538"/>
    <property type="match status" value="1"/>
</dbReference>
<dbReference type="PANTHER" id="PTHR31676:SF10">
    <property type="entry name" value="EXPRESSED PROTEIN"/>
    <property type="match status" value="1"/>
</dbReference>
<dbReference type="InterPro" id="IPR036758">
    <property type="entry name" value="At5g01610-like"/>
</dbReference>
<dbReference type="Gene3D" id="2.30.240.10">
    <property type="entry name" value="At5g01610-like"/>
    <property type="match status" value="1"/>
</dbReference>
<keyword evidence="2" id="KW-1185">Reference proteome</keyword>
<dbReference type="KEGG" id="nnu:104605016"/>
<dbReference type="FunCoup" id="A0A1U8AXW8">
    <property type="interactions" value="1176"/>
</dbReference>
<reference evidence="3" key="1">
    <citation type="submission" date="2025-08" db="UniProtKB">
        <authorList>
            <consortium name="RefSeq"/>
        </authorList>
    </citation>
    <scope>IDENTIFICATION</scope>
</reference>
<dbReference type="GeneID" id="104605016"/>
<dbReference type="PANTHER" id="PTHR31676">
    <property type="entry name" value="T31J12.3 PROTEIN-RELATED"/>
    <property type="match status" value="1"/>
</dbReference>
<dbReference type="AlphaFoldDB" id="A0A1U8AXW8"/>
<dbReference type="RefSeq" id="XP_010267907.1">
    <property type="nucleotide sequence ID" value="XM_010269605.2"/>
</dbReference>
<dbReference type="InParanoid" id="A0A1U8AXW8"/>
<evidence type="ECO:0000313" key="3">
    <source>
        <dbReference type="RefSeq" id="XP_010267907.1"/>
    </source>
</evidence>
<dbReference type="SUPFAM" id="SSF141562">
    <property type="entry name" value="At5g01610-like"/>
    <property type="match status" value="1"/>
</dbReference>
<dbReference type="eggNOG" id="ENOG502RYFH">
    <property type="taxonomic scope" value="Eukaryota"/>
</dbReference>
<dbReference type="Proteomes" id="UP000189703">
    <property type="component" value="Unplaced"/>
</dbReference>
<dbReference type="OrthoDB" id="1885001at2759"/>
<evidence type="ECO:0000256" key="1">
    <source>
        <dbReference type="SAM" id="MobiDB-lite"/>
    </source>
</evidence>
<sequence length="169" mass="19239">MSLVTEDIRSKAEVHYGDEVCQTKFKELLRQVEMPDGLIIVPDLEECGYLRETGFVWLKQKKKSEYRFETTGRLASYAPEITAYVEPRRIKKLSGVKSKELMIWVTVNEIYIDDPASGKITFKTTTGLSKSFPISAFDLKEIKKAKERKEAKEAKEGKEGKLVVVGEAK</sequence>
<dbReference type="InterPro" id="IPR007493">
    <property type="entry name" value="DUF538"/>
</dbReference>
<accession>A0A1U8AXW8</accession>
<feature type="region of interest" description="Disordered" evidence="1">
    <location>
        <begin position="148"/>
        <end position="169"/>
    </location>
</feature>
<evidence type="ECO:0000313" key="2">
    <source>
        <dbReference type="Proteomes" id="UP000189703"/>
    </source>
</evidence>
<organism evidence="2 3">
    <name type="scientific">Nelumbo nucifera</name>
    <name type="common">Sacred lotus</name>
    <dbReference type="NCBI Taxonomy" id="4432"/>
    <lineage>
        <taxon>Eukaryota</taxon>
        <taxon>Viridiplantae</taxon>
        <taxon>Streptophyta</taxon>
        <taxon>Embryophyta</taxon>
        <taxon>Tracheophyta</taxon>
        <taxon>Spermatophyta</taxon>
        <taxon>Magnoliopsida</taxon>
        <taxon>Proteales</taxon>
        <taxon>Nelumbonaceae</taxon>
        <taxon>Nelumbo</taxon>
    </lineage>
</organism>
<protein>
    <submittedName>
        <fullName evidence="3">Uncharacterized protein LOC104605016</fullName>
    </submittedName>
</protein>
<dbReference type="OMA" id="TICEMSM"/>
<feature type="compositionally biased region" description="Basic and acidic residues" evidence="1">
    <location>
        <begin position="148"/>
        <end position="161"/>
    </location>
</feature>
<gene>
    <name evidence="3" type="primary">LOC104605016</name>
</gene>
<name>A0A1U8AXW8_NELNU</name>
<proteinExistence type="predicted"/>